<keyword evidence="1" id="KW-1133">Transmembrane helix</keyword>
<dbReference type="AlphaFoldDB" id="A0AAU8AMM8"/>
<sequence>MRDDQLFFWGGLLAAALGSLALMTDHLVFNADLLEPSSTPHSGFFAAGVFIILSGGAALVAAFARD</sequence>
<proteinExistence type="predicted"/>
<gene>
    <name evidence="2" type="ORF">PVT71_22005</name>
</gene>
<organism evidence="2">
    <name type="scientific">Alloyangia sp. H15</name>
    <dbReference type="NCBI Taxonomy" id="3029062"/>
    <lineage>
        <taxon>Bacteria</taxon>
        <taxon>Pseudomonadati</taxon>
        <taxon>Pseudomonadota</taxon>
        <taxon>Alphaproteobacteria</taxon>
        <taxon>Rhodobacterales</taxon>
        <taxon>Roseobacteraceae</taxon>
        <taxon>Alloyangia</taxon>
    </lineage>
</organism>
<evidence type="ECO:0000313" key="2">
    <source>
        <dbReference type="EMBL" id="XCC95759.1"/>
    </source>
</evidence>
<dbReference type="RefSeq" id="WP_353474625.1">
    <property type="nucleotide sequence ID" value="NZ_CP123385.1"/>
</dbReference>
<name>A0AAU8AMM8_9RHOB</name>
<protein>
    <submittedName>
        <fullName evidence="2">Uncharacterized protein</fullName>
    </submittedName>
</protein>
<feature type="transmembrane region" description="Helical" evidence="1">
    <location>
        <begin position="45"/>
        <end position="64"/>
    </location>
</feature>
<keyword evidence="1" id="KW-0812">Transmembrane</keyword>
<reference evidence="2" key="1">
    <citation type="submission" date="2023-02" db="EMBL/GenBank/DDBJ databases">
        <title>Description and genomic characterization of Salipiger bruguierae sp. nov., isolated from the sediment of mangrove plant Bruguiera sexangula.</title>
        <authorList>
            <person name="Long M."/>
        </authorList>
    </citation>
    <scope>NUCLEOTIDE SEQUENCE</scope>
    <source>
        <strain evidence="2">H15</strain>
    </source>
</reference>
<evidence type="ECO:0000256" key="1">
    <source>
        <dbReference type="SAM" id="Phobius"/>
    </source>
</evidence>
<keyword evidence="1" id="KW-0472">Membrane</keyword>
<dbReference type="EMBL" id="CP123385">
    <property type="protein sequence ID" value="XCC95759.1"/>
    <property type="molecule type" value="Genomic_DNA"/>
</dbReference>
<accession>A0AAU8AMM8</accession>